<dbReference type="RefSeq" id="WP_228233585.1">
    <property type="nucleotide sequence ID" value="NZ_ARXL01000021.1"/>
</dbReference>
<comment type="caution">
    <text evidence="4">The sequence shown here is derived from an EMBL/GenBank/DDBJ whole genome shotgun (WGS) entry which is preliminary data.</text>
</comment>
<evidence type="ECO:0000256" key="2">
    <source>
        <dbReference type="SAM" id="SignalP"/>
    </source>
</evidence>
<evidence type="ECO:0000259" key="3">
    <source>
        <dbReference type="Pfam" id="PF12849"/>
    </source>
</evidence>
<proteinExistence type="inferred from homology"/>
<evidence type="ECO:0000313" key="4">
    <source>
        <dbReference type="EMBL" id="MCC4308379.1"/>
    </source>
</evidence>
<dbReference type="Pfam" id="PF12849">
    <property type="entry name" value="PBP_like_2"/>
    <property type="match status" value="1"/>
</dbReference>
<accession>A0A9Q3UMV3</accession>
<dbReference type="PANTHER" id="PTHR42996:SF1">
    <property type="entry name" value="PHOSPHATE-BINDING PROTEIN PSTS"/>
    <property type="match status" value="1"/>
</dbReference>
<reference evidence="4" key="1">
    <citation type="submission" date="2021-10" db="EMBL/GenBank/DDBJ databases">
        <title>The diversity and Nitrogen Metabolism of Culturable Nitrate-Utilizing Bacteria Within the Oxygen Minimum Zone of the Changjiang (Yangtze River)Estuary.</title>
        <authorList>
            <person name="Zhang D."/>
            <person name="Zheng J."/>
            <person name="Liu S."/>
            <person name="He W."/>
        </authorList>
    </citation>
    <scope>NUCLEOTIDE SEQUENCE</scope>
    <source>
        <strain evidence="4">FXH-223</strain>
    </source>
</reference>
<sequence>MKTIIKKAALAAAIISAPLAASATDLVGGGASLPALAYIGDGFTTTNPESRLSTDAGLFAGFDPTFTPYQQVGVTPDSIFAVFQDANPSHTASYCQTGSGTGKRVLVGVSGFSADGDCRDYSASPVGFSAPAGQSRPDFIGSDAPLTADNVDDFVNGPNTTGDGIFQMPALGALIALPVNLIGSSRPDLSNQQVCEIFSGTSQTWNDVDSSLPTQPIHVIVRQDTSGTVFAFTQYLAATCNGNFGLASNFFKTSESFTAAISPANPSSLYANYSEESGNAGVVSGVGANSWSIGFANLANVLDASQDYADVNSTDPATVTSVNYDTDDLLDNTVLGDVDEVTGLPHTQAVSDIPVSNPSTPDGCVNVIDPAAQLDQGYPIAAVTNLLGYTANNADPQALRALVREVVSGSGSLPTGYVRLGTANAMDQLAGTCIN</sequence>
<comment type="similarity">
    <text evidence="1">Belongs to the PstS family.</text>
</comment>
<protein>
    <submittedName>
        <fullName evidence="4">Substrate-binding domain-containing protein</fullName>
    </submittedName>
</protein>
<dbReference type="SUPFAM" id="SSF53850">
    <property type="entry name" value="Periplasmic binding protein-like II"/>
    <property type="match status" value="1"/>
</dbReference>
<dbReference type="InterPro" id="IPR024370">
    <property type="entry name" value="PBP_domain"/>
</dbReference>
<feature type="domain" description="PBP" evidence="3">
    <location>
        <begin position="83"/>
        <end position="323"/>
    </location>
</feature>
<dbReference type="InterPro" id="IPR050962">
    <property type="entry name" value="Phosphate-bind_PstS"/>
</dbReference>
<keyword evidence="2" id="KW-0732">Signal</keyword>
<dbReference type="PANTHER" id="PTHR42996">
    <property type="entry name" value="PHOSPHATE-BINDING PROTEIN PSTS"/>
    <property type="match status" value="1"/>
</dbReference>
<dbReference type="EMBL" id="JAJGNA010000006">
    <property type="protein sequence ID" value="MCC4308379.1"/>
    <property type="molecule type" value="Genomic_DNA"/>
</dbReference>
<keyword evidence="5" id="KW-1185">Reference proteome</keyword>
<evidence type="ECO:0000313" key="5">
    <source>
        <dbReference type="Proteomes" id="UP001108027"/>
    </source>
</evidence>
<organism evidence="4 5">
    <name type="scientific">Alloalcanivorax marinus</name>
    <dbReference type="NCBI Taxonomy" id="1177169"/>
    <lineage>
        <taxon>Bacteria</taxon>
        <taxon>Pseudomonadati</taxon>
        <taxon>Pseudomonadota</taxon>
        <taxon>Gammaproteobacteria</taxon>
        <taxon>Oceanospirillales</taxon>
        <taxon>Alcanivoracaceae</taxon>
        <taxon>Alloalcanivorax</taxon>
    </lineage>
</organism>
<gene>
    <name evidence="4" type="ORF">LL252_07315</name>
</gene>
<evidence type="ECO:0000256" key="1">
    <source>
        <dbReference type="ARBA" id="ARBA00008725"/>
    </source>
</evidence>
<dbReference type="Gene3D" id="3.40.190.10">
    <property type="entry name" value="Periplasmic binding protein-like II"/>
    <property type="match status" value="1"/>
</dbReference>
<feature type="signal peptide" evidence="2">
    <location>
        <begin position="1"/>
        <end position="23"/>
    </location>
</feature>
<dbReference type="AlphaFoldDB" id="A0A9Q3UMV3"/>
<dbReference type="Proteomes" id="UP001108027">
    <property type="component" value="Unassembled WGS sequence"/>
</dbReference>
<name>A0A9Q3UMV3_9GAMM</name>
<feature type="chain" id="PRO_5040296463" evidence="2">
    <location>
        <begin position="24"/>
        <end position="435"/>
    </location>
</feature>